<dbReference type="GO" id="GO:0005829">
    <property type="term" value="C:cytosol"/>
    <property type="evidence" value="ECO:0007669"/>
    <property type="project" value="TreeGrafter"/>
</dbReference>
<dbReference type="PANTHER" id="PTHR34137:SF1">
    <property type="entry name" value="EXODEOXYRIBONUCLEASE 7 SMALL SUBUNIT"/>
    <property type="match status" value="1"/>
</dbReference>
<dbReference type="Gene3D" id="1.10.287.1040">
    <property type="entry name" value="Exonuclease VII, small subunit"/>
    <property type="match status" value="1"/>
</dbReference>
<evidence type="ECO:0000313" key="8">
    <source>
        <dbReference type="Proteomes" id="UP000663499"/>
    </source>
</evidence>
<comment type="subcellular location">
    <subcellularLocation>
        <location evidence="6">Cytoplasm</location>
    </subcellularLocation>
</comment>
<protein>
    <recommendedName>
        <fullName evidence="6">Exodeoxyribonuclease 7 small subunit</fullName>
        <ecNumber evidence="6">3.1.11.6</ecNumber>
    </recommendedName>
    <alternativeName>
        <fullName evidence="6">Exodeoxyribonuclease VII small subunit</fullName>
        <shortName evidence="6">Exonuclease VII small subunit</shortName>
    </alternativeName>
</protein>
<dbReference type="SUPFAM" id="SSF116842">
    <property type="entry name" value="XseB-like"/>
    <property type="match status" value="1"/>
</dbReference>
<keyword evidence="8" id="KW-1185">Reference proteome</keyword>
<dbReference type="NCBIfam" id="TIGR01280">
    <property type="entry name" value="xseB"/>
    <property type="match status" value="1"/>
</dbReference>
<comment type="catalytic activity">
    <reaction evidence="6">
        <text>Exonucleolytic cleavage in either 5'- to 3'- or 3'- to 5'-direction to yield nucleoside 5'-phosphates.</text>
        <dbReference type="EC" id="3.1.11.6"/>
    </reaction>
</comment>
<dbReference type="RefSeq" id="WP_207300278.1">
    <property type="nucleotide sequence ID" value="NZ_CP071444.1"/>
</dbReference>
<keyword evidence="2 6" id="KW-0963">Cytoplasm</keyword>
<evidence type="ECO:0000313" key="7">
    <source>
        <dbReference type="EMBL" id="QSX08937.1"/>
    </source>
</evidence>
<evidence type="ECO:0000256" key="5">
    <source>
        <dbReference type="ARBA" id="ARBA00022839"/>
    </source>
</evidence>
<evidence type="ECO:0000256" key="4">
    <source>
        <dbReference type="ARBA" id="ARBA00022801"/>
    </source>
</evidence>
<dbReference type="EC" id="3.1.11.6" evidence="6"/>
<evidence type="ECO:0000256" key="3">
    <source>
        <dbReference type="ARBA" id="ARBA00022722"/>
    </source>
</evidence>
<dbReference type="GO" id="GO:0006308">
    <property type="term" value="P:DNA catabolic process"/>
    <property type="evidence" value="ECO:0007669"/>
    <property type="project" value="UniProtKB-UniRule"/>
</dbReference>
<organism evidence="7 8">
    <name type="scientific">Alkalibacter rhizosphaerae</name>
    <dbReference type="NCBI Taxonomy" id="2815577"/>
    <lineage>
        <taxon>Bacteria</taxon>
        <taxon>Bacillati</taxon>
        <taxon>Bacillota</taxon>
        <taxon>Clostridia</taxon>
        <taxon>Eubacteriales</taxon>
        <taxon>Eubacteriaceae</taxon>
        <taxon>Alkalibacter</taxon>
    </lineage>
</organism>
<dbReference type="PANTHER" id="PTHR34137">
    <property type="entry name" value="EXODEOXYRIBONUCLEASE 7 SMALL SUBUNIT"/>
    <property type="match status" value="1"/>
</dbReference>
<evidence type="ECO:0000256" key="1">
    <source>
        <dbReference type="ARBA" id="ARBA00009998"/>
    </source>
</evidence>
<dbReference type="InterPro" id="IPR003761">
    <property type="entry name" value="Exonuc_VII_S"/>
</dbReference>
<dbReference type="HAMAP" id="MF_00337">
    <property type="entry name" value="Exonuc_7_S"/>
    <property type="match status" value="1"/>
</dbReference>
<keyword evidence="3 6" id="KW-0540">Nuclease</keyword>
<proteinExistence type="inferred from homology"/>
<evidence type="ECO:0000256" key="6">
    <source>
        <dbReference type="HAMAP-Rule" id="MF_00337"/>
    </source>
</evidence>
<dbReference type="KEGG" id="alka:J0B03_02325"/>
<dbReference type="Proteomes" id="UP000663499">
    <property type="component" value="Chromosome"/>
</dbReference>
<dbReference type="Pfam" id="PF02609">
    <property type="entry name" value="Exonuc_VII_S"/>
    <property type="match status" value="1"/>
</dbReference>
<dbReference type="GO" id="GO:0009318">
    <property type="term" value="C:exodeoxyribonuclease VII complex"/>
    <property type="evidence" value="ECO:0007669"/>
    <property type="project" value="UniProtKB-UniRule"/>
</dbReference>
<keyword evidence="4 6" id="KW-0378">Hydrolase</keyword>
<gene>
    <name evidence="6 7" type="primary">xseB</name>
    <name evidence="7" type="ORF">J0B03_02325</name>
</gene>
<evidence type="ECO:0000256" key="2">
    <source>
        <dbReference type="ARBA" id="ARBA00022490"/>
    </source>
</evidence>
<accession>A0A974XFJ9</accession>
<comment type="subunit">
    <text evidence="6">Heterooligomer composed of large and small subunits.</text>
</comment>
<name>A0A974XFJ9_9FIRM</name>
<dbReference type="InterPro" id="IPR037004">
    <property type="entry name" value="Exonuc_VII_ssu_sf"/>
</dbReference>
<comment type="similarity">
    <text evidence="1 6">Belongs to the XseB family.</text>
</comment>
<dbReference type="AlphaFoldDB" id="A0A974XFJ9"/>
<sequence length="75" mass="8632">MKKQSYEDRVKRIEEIVKRIETNQPTMEESVALFEEGMELVRLCEEELESTQQKVVKLAAGKDGTIKEPFGEVDS</sequence>
<reference evidence="7" key="1">
    <citation type="submission" date="2021-03" db="EMBL/GenBank/DDBJ databases">
        <title>Alkalibacter marinus sp. nov., isolated from tidal flat sediment.</title>
        <authorList>
            <person name="Namirimu T."/>
            <person name="Yang J.-A."/>
            <person name="Yang S.-H."/>
            <person name="Kim Y.-J."/>
            <person name="Kwon K.K."/>
        </authorList>
    </citation>
    <scope>NUCLEOTIDE SEQUENCE</scope>
    <source>
        <strain evidence="7">ES005</strain>
    </source>
</reference>
<dbReference type="PIRSF" id="PIRSF006488">
    <property type="entry name" value="Exonuc_VII_S"/>
    <property type="match status" value="1"/>
</dbReference>
<keyword evidence="5 6" id="KW-0269">Exonuclease</keyword>
<comment type="function">
    <text evidence="6">Bidirectionally degrades single-stranded DNA into large acid-insoluble oligonucleotides, which are then degraded further into small acid-soluble oligonucleotides.</text>
</comment>
<dbReference type="GO" id="GO:0008855">
    <property type="term" value="F:exodeoxyribonuclease VII activity"/>
    <property type="evidence" value="ECO:0007669"/>
    <property type="project" value="UniProtKB-UniRule"/>
</dbReference>
<dbReference type="EMBL" id="CP071444">
    <property type="protein sequence ID" value="QSX08937.1"/>
    <property type="molecule type" value="Genomic_DNA"/>
</dbReference>